<dbReference type="PROSITE" id="PS00687">
    <property type="entry name" value="ALDEHYDE_DEHYDR_GLU"/>
    <property type="match status" value="1"/>
</dbReference>
<feature type="domain" description="Aldehyde dehydrogenase" evidence="5">
    <location>
        <begin position="24"/>
        <end position="487"/>
    </location>
</feature>
<dbReference type="RefSeq" id="WP_146323961.1">
    <property type="nucleotide sequence ID" value="NZ_BAABLR010000007.1"/>
</dbReference>
<dbReference type="Pfam" id="PF00171">
    <property type="entry name" value="Aldedh"/>
    <property type="match status" value="1"/>
</dbReference>
<evidence type="ECO:0000256" key="2">
    <source>
        <dbReference type="ARBA" id="ARBA00023002"/>
    </source>
</evidence>
<reference evidence="6 7" key="1">
    <citation type="submission" date="2019-08" db="EMBL/GenBank/DDBJ databases">
        <authorList>
            <person name="Lei W."/>
        </authorList>
    </citation>
    <scope>NUCLEOTIDE SEQUENCE [LARGE SCALE GENOMIC DNA]</scope>
    <source>
        <strain evidence="6 7">CCUG 58627</strain>
    </source>
</reference>
<accession>A0A5C5UMT5</accession>
<dbReference type="FunFam" id="3.40.605.10:FF:000026">
    <property type="entry name" value="Aldehyde dehydrogenase, putative"/>
    <property type="match status" value="1"/>
</dbReference>
<dbReference type="GO" id="GO:0009450">
    <property type="term" value="P:gamma-aminobutyric acid catabolic process"/>
    <property type="evidence" value="ECO:0007669"/>
    <property type="project" value="TreeGrafter"/>
</dbReference>
<dbReference type="CDD" id="cd07103">
    <property type="entry name" value="ALDH_F5_SSADH_GabD"/>
    <property type="match status" value="1"/>
</dbReference>
<dbReference type="InterPro" id="IPR015590">
    <property type="entry name" value="Aldehyde_DH_dom"/>
</dbReference>
<dbReference type="SUPFAM" id="SSF53720">
    <property type="entry name" value="ALDH-like"/>
    <property type="match status" value="1"/>
</dbReference>
<feature type="active site" evidence="3">
    <location>
        <position position="260"/>
    </location>
</feature>
<evidence type="ECO:0000313" key="7">
    <source>
        <dbReference type="Proteomes" id="UP000320791"/>
    </source>
</evidence>
<dbReference type="Gene3D" id="3.40.309.10">
    <property type="entry name" value="Aldehyde Dehydrogenase, Chain A, domain 2"/>
    <property type="match status" value="1"/>
</dbReference>
<dbReference type="PANTHER" id="PTHR43353">
    <property type="entry name" value="SUCCINATE-SEMIALDEHYDE DEHYDROGENASE, MITOCHONDRIAL"/>
    <property type="match status" value="1"/>
</dbReference>
<gene>
    <name evidence="6" type="ORF">FRX94_04635</name>
</gene>
<organism evidence="6 7">
    <name type="scientific">Corynebacterium canis</name>
    <dbReference type="NCBI Taxonomy" id="679663"/>
    <lineage>
        <taxon>Bacteria</taxon>
        <taxon>Bacillati</taxon>
        <taxon>Actinomycetota</taxon>
        <taxon>Actinomycetes</taxon>
        <taxon>Mycobacteriales</taxon>
        <taxon>Corynebacteriaceae</taxon>
        <taxon>Corynebacterium</taxon>
    </lineage>
</organism>
<dbReference type="AlphaFoldDB" id="A0A5C5UMT5"/>
<sequence length="492" mass="52244">MVKPSQIHSLIASTPKDLFLAGRWAAASDGGVLEVQNPATGQTLAHVASATTEDAHTALRAALDVQKTWANTPARRRSEILYRTFELIHAHAEELALLQTLELGRALPDSRAEVAYGAEFFRWFAEEAVRIRGDYRVNPAGTARILVRQEPVGPVLAVTPWNFPLAMGTRKLGPALAAGCTVIVKPASKTPLTMLFLARLLKEAGLPDGVVSVLPSARAARISSLLDQPGLRKLTFTGSSIVGQKLAIKAAKHSLRVSLELGGNAPYIVLPDADIDLAAKEVAIAKMRGAGQVCIAANRFLVHSSLADEFVQKVAAEMATFTLGPGWEEDVNFGPLSGADQVETVRTLVDDAVARGGRLVWAGRTPAFGPEFEGGAWYPGAVLINAPESSPIHHDEIFGPVISVTTFETEEEVIAKANNTPYGLAAYVFGSPNAALRVAESLEAGMVAINRGALSDPAAPFGGVKESGIGREGGFEGIHEFLETKYIALPLD</sequence>
<proteinExistence type="inferred from homology"/>
<comment type="similarity">
    <text evidence="1 4">Belongs to the aldehyde dehydrogenase family.</text>
</comment>
<comment type="caution">
    <text evidence="6">The sequence shown here is derived from an EMBL/GenBank/DDBJ whole genome shotgun (WGS) entry which is preliminary data.</text>
</comment>
<dbReference type="FunFam" id="3.40.605.10:FF:000007">
    <property type="entry name" value="NAD/NADP-dependent betaine aldehyde dehydrogenase"/>
    <property type="match status" value="1"/>
</dbReference>
<dbReference type="Proteomes" id="UP000320791">
    <property type="component" value="Unassembled WGS sequence"/>
</dbReference>
<keyword evidence="7" id="KW-1185">Reference proteome</keyword>
<dbReference type="OrthoDB" id="6882680at2"/>
<evidence type="ECO:0000259" key="5">
    <source>
        <dbReference type="Pfam" id="PF00171"/>
    </source>
</evidence>
<evidence type="ECO:0000256" key="3">
    <source>
        <dbReference type="PROSITE-ProRule" id="PRU10007"/>
    </source>
</evidence>
<keyword evidence="2 4" id="KW-0560">Oxidoreductase</keyword>
<dbReference type="InterPro" id="IPR016162">
    <property type="entry name" value="Ald_DH_N"/>
</dbReference>
<dbReference type="EMBL" id="VOHM01000007">
    <property type="protein sequence ID" value="TWT26685.1"/>
    <property type="molecule type" value="Genomic_DNA"/>
</dbReference>
<evidence type="ECO:0000256" key="4">
    <source>
        <dbReference type="RuleBase" id="RU003345"/>
    </source>
</evidence>
<dbReference type="InterPro" id="IPR029510">
    <property type="entry name" value="Ald_DH_CS_GLU"/>
</dbReference>
<dbReference type="InterPro" id="IPR016161">
    <property type="entry name" value="Ald_DH/histidinol_DH"/>
</dbReference>
<dbReference type="InterPro" id="IPR016163">
    <property type="entry name" value="Ald_DH_C"/>
</dbReference>
<dbReference type="GO" id="GO:0004777">
    <property type="term" value="F:succinate-semialdehyde dehydrogenase (NAD+) activity"/>
    <property type="evidence" value="ECO:0007669"/>
    <property type="project" value="TreeGrafter"/>
</dbReference>
<dbReference type="PANTHER" id="PTHR43353:SF5">
    <property type="entry name" value="SUCCINATE-SEMIALDEHYDE DEHYDROGENASE, MITOCHONDRIAL"/>
    <property type="match status" value="1"/>
</dbReference>
<name>A0A5C5UMT5_9CORY</name>
<dbReference type="InterPro" id="IPR050740">
    <property type="entry name" value="Aldehyde_DH_Superfamily"/>
</dbReference>
<protein>
    <submittedName>
        <fullName evidence="6">NAD-dependent succinate-semialdehyde dehydrogenase</fullName>
    </submittedName>
</protein>
<dbReference type="Gene3D" id="3.40.605.10">
    <property type="entry name" value="Aldehyde Dehydrogenase, Chain A, domain 1"/>
    <property type="match status" value="1"/>
</dbReference>
<evidence type="ECO:0000313" key="6">
    <source>
        <dbReference type="EMBL" id="TWT26685.1"/>
    </source>
</evidence>
<evidence type="ECO:0000256" key="1">
    <source>
        <dbReference type="ARBA" id="ARBA00009986"/>
    </source>
</evidence>